<proteinExistence type="predicted"/>
<name>A0A2T0RSE2_9BACT</name>
<evidence type="ECO:0000256" key="1">
    <source>
        <dbReference type="SAM" id="SignalP"/>
    </source>
</evidence>
<evidence type="ECO:0000313" key="3">
    <source>
        <dbReference type="Proteomes" id="UP000238375"/>
    </source>
</evidence>
<keyword evidence="3" id="KW-1185">Reference proteome</keyword>
<evidence type="ECO:0008006" key="4">
    <source>
        <dbReference type="Google" id="ProtNLM"/>
    </source>
</evidence>
<protein>
    <recommendedName>
        <fullName evidence="4">Outer membrane protein with beta-barrel domain</fullName>
    </recommendedName>
</protein>
<accession>A0A2T0RSE2</accession>
<comment type="caution">
    <text evidence="2">The sequence shown here is derived from an EMBL/GenBank/DDBJ whole genome shotgun (WGS) entry which is preliminary data.</text>
</comment>
<gene>
    <name evidence="2" type="ORF">CLV58_14018</name>
</gene>
<sequence length="200" mass="22189">MHCSTHTLFRRGRLYHRLVLTATVLSCFAALTARAQERPAGAVLDLGIRSQKTIGLYTENGITAQFAHTKLANQRLYIGVTYVTSRLGTALNSNAIKQDNYLASVLYLFRPNWLVRPLVRLNAGYFRADYGSDLFRDLPQTSLLTSPELGVCVCPRFPLKLNVSVGYNLLTGDGVTGPGTLYPVFVQTSLTWNVLHKSTH</sequence>
<feature type="chain" id="PRO_5015500528" description="Outer membrane protein with beta-barrel domain" evidence="1">
    <location>
        <begin position="36"/>
        <end position="200"/>
    </location>
</feature>
<evidence type="ECO:0000313" key="2">
    <source>
        <dbReference type="EMBL" id="PRY24119.1"/>
    </source>
</evidence>
<reference evidence="2 3" key="1">
    <citation type="submission" date="2018-03" db="EMBL/GenBank/DDBJ databases">
        <title>Genomic Encyclopedia of Archaeal and Bacterial Type Strains, Phase II (KMG-II): from individual species to whole genera.</title>
        <authorList>
            <person name="Goeker M."/>
        </authorList>
    </citation>
    <scope>NUCLEOTIDE SEQUENCE [LARGE SCALE GENOMIC DNA]</scope>
    <source>
        <strain evidence="2 3">DSM 28354</strain>
    </source>
</reference>
<organism evidence="2 3">
    <name type="scientific">Spirosoma oryzae</name>
    <dbReference type="NCBI Taxonomy" id="1469603"/>
    <lineage>
        <taxon>Bacteria</taxon>
        <taxon>Pseudomonadati</taxon>
        <taxon>Bacteroidota</taxon>
        <taxon>Cytophagia</taxon>
        <taxon>Cytophagales</taxon>
        <taxon>Cytophagaceae</taxon>
        <taxon>Spirosoma</taxon>
    </lineage>
</organism>
<keyword evidence="1" id="KW-0732">Signal</keyword>
<dbReference type="Proteomes" id="UP000238375">
    <property type="component" value="Unassembled WGS sequence"/>
</dbReference>
<dbReference type="RefSeq" id="WP_245882473.1">
    <property type="nucleotide sequence ID" value="NZ_PVTE01000040.1"/>
</dbReference>
<dbReference type="EMBL" id="PVTE01000040">
    <property type="protein sequence ID" value="PRY24119.1"/>
    <property type="molecule type" value="Genomic_DNA"/>
</dbReference>
<dbReference type="AlphaFoldDB" id="A0A2T0RSE2"/>
<feature type="signal peptide" evidence="1">
    <location>
        <begin position="1"/>
        <end position="35"/>
    </location>
</feature>